<evidence type="ECO:0000259" key="7">
    <source>
        <dbReference type="Pfam" id="PF01593"/>
    </source>
</evidence>
<feature type="transmembrane region" description="Helical" evidence="6">
    <location>
        <begin position="483"/>
        <end position="504"/>
    </location>
</feature>
<name>A0A4U8SA62_9HELI</name>
<comment type="caution">
    <text evidence="8">The sequence shown here is derived from an EMBL/GenBank/DDBJ whole genome shotgun (WGS) entry which is preliminary data.</text>
</comment>
<dbReference type="EMBL" id="JRPL02000016">
    <property type="protein sequence ID" value="TLD82737.1"/>
    <property type="molecule type" value="Genomic_DNA"/>
</dbReference>
<feature type="domain" description="Amine oxidase" evidence="7">
    <location>
        <begin position="14"/>
        <end position="511"/>
    </location>
</feature>
<organism evidence="8 9">
    <name type="scientific">Helicobacter trogontum</name>
    <dbReference type="NCBI Taxonomy" id="50960"/>
    <lineage>
        <taxon>Bacteria</taxon>
        <taxon>Pseudomonadati</taxon>
        <taxon>Campylobacterota</taxon>
        <taxon>Epsilonproteobacteria</taxon>
        <taxon>Campylobacterales</taxon>
        <taxon>Helicobacteraceae</taxon>
        <taxon>Helicobacter</taxon>
    </lineage>
</organism>
<evidence type="ECO:0000256" key="6">
    <source>
        <dbReference type="SAM" id="Phobius"/>
    </source>
</evidence>
<evidence type="ECO:0000256" key="4">
    <source>
        <dbReference type="ARBA" id="ARBA00022857"/>
    </source>
</evidence>
<dbReference type="AlphaFoldDB" id="A0A4U8SA62"/>
<dbReference type="InterPro" id="IPR002937">
    <property type="entry name" value="Amino_oxidase"/>
</dbReference>
<proteinExistence type="predicted"/>
<dbReference type="RefSeq" id="WP_034346094.1">
    <property type="nucleotide sequence ID" value="NZ_FZNG01000046.1"/>
</dbReference>
<keyword evidence="6" id="KW-0472">Membrane</keyword>
<dbReference type="InterPro" id="IPR052206">
    <property type="entry name" value="Retinol_saturase"/>
</dbReference>
<dbReference type="InterPro" id="IPR036188">
    <property type="entry name" value="FAD/NAD-bd_sf"/>
</dbReference>
<dbReference type="Gene3D" id="3.50.50.60">
    <property type="entry name" value="FAD/NAD(P)-binding domain"/>
    <property type="match status" value="2"/>
</dbReference>
<keyword evidence="1" id="KW-0285">Flavoprotein</keyword>
<reference evidence="8 9" key="1">
    <citation type="journal article" date="2014" name="Genome Announc.">
        <title>Draft genome sequences of eight enterohepatic helicobacter species isolated from both laboratory and wild rodents.</title>
        <authorList>
            <person name="Sheh A."/>
            <person name="Shen Z."/>
            <person name="Fox J.G."/>
        </authorList>
    </citation>
    <scope>NUCLEOTIDE SEQUENCE [LARGE SCALE GENOMIC DNA]</scope>
    <source>
        <strain evidence="8 9">ATCC 700114</strain>
    </source>
</reference>
<evidence type="ECO:0000313" key="9">
    <source>
        <dbReference type="Proteomes" id="UP000029878"/>
    </source>
</evidence>
<keyword evidence="4" id="KW-0521">NADP</keyword>
<keyword evidence="2" id="KW-0732">Signal</keyword>
<keyword evidence="6" id="KW-0812">Transmembrane</keyword>
<dbReference type="PANTHER" id="PTHR46091:SF3">
    <property type="entry name" value="AMINE OXIDASE DOMAIN-CONTAINING PROTEIN"/>
    <property type="match status" value="1"/>
</dbReference>
<keyword evidence="3" id="KW-0274">FAD</keyword>
<dbReference type="OrthoDB" id="9794630at2"/>
<evidence type="ECO:0000313" key="8">
    <source>
        <dbReference type="EMBL" id="TLD82737.1"/>
    </source>
</evidence>
<keyword evidence="5" id="KW-0520">NAD</keyword>
<evidence type="ECO:0000256" key="1">
    <source>
        <dbReference type="ARBA" id="ARBA00022630"/>
    </source>
</evidence>
<dbReference type="SUPFAM" id="SSF51905">
    <property type="entry name" value="FAD/NAD(P)-binding domain"/>
    <property type="match status" value="1"/>
</dbReference>
<gene>
    <name evidence="8" type="ORF">LS81_006965</name>
</gene>
<protein>
    <submittedName>
        <fullName evidence="8">NAD(P)/FAD-dependent oxidoreductase</fullName>
    </submittedName>
</protein>
<keyword evidence="6" id="KW-1133">Transmembrane helix</keyword>
<feature type="transmembrane region" description="Helical" evidence="6">
    <location>
        <begin position="149"/>
        <end position="168"/>
    </location>
</feature>
<dbReference type="Proteomes" id="UP000029878">
    <property type="component" value="Unassembled WGS sequence"/>
</dbReference>
<feature type="transmembrane region" description="Helical" evidence="6">
    <location>
        <begin position="516"/>
        <end position="538"/>
    </location>
</feature>
<evidence type="ECO:0000256" key="2">
    <source>
        <dbReference type="ARBA" id="ARBA00022729"/>
    </source>
</evidence>
<dbReference type="GO" id="GO:0016491">
    <property type="term" value="F:oxidoreductase activity"/>
    <property type="evidence" value="ECO:0007669"/>
    <property type="project" value="InterPro"/>
</dbReference>
<dbReference type="PANTHER" id="PTHR46091">
    <property type="entry name" value="BLR7054 PROTEIN"/>
    <property type="match status" value="1"/>
</dbReference>
<evidence type="ECO:0000256" key="5">
    <source>
        <dbReference type="ARBA" id="ARBA00023027"/>
    </source>
</evidence>
<evidence type="ECO:0000256" key="3">
    <source>
        <dbReference type="ARBA" id="ARBA00022827"/>
    </source>
</evidence>
<sequence>MHNTYDAIIIGSGLGGLSCGATLSKAGKKVLVLEQHNLIGGCATCFKRKGMLVDAGLHEMDFGKPNRDIKHIVFKHLELDKKLELITLPSAWSIIEQNNPNKILTIPHGNTQEALIKAFPHEAEGIRKYFKKIDFQGYLVRRFPFDMKFLDFFFAPLTTLVFFAYNMLRNKSVGEVLDSYIKDPKLKRILNINISYYHHNPFKFIWSYHAIAQNNYYNKGVYIKGGSQRLSDTLSDIITQNGGEVKANADVVEILLENKKAKGVKYIDKKSKAEIEIYADTIIANCDPHIVYTKLLGSLSLDEYKKDSKLTQDLLLTSSLVSLYMIFDKNLSELYPNMDYSTFIVDEKYFNLPFNSDNADSANTPIECRDFAFINYSKIDNGLSNRDDRHLAVGAVYSYYEEWENLDKDAYKAKKQKLQDALVKRLENVYPDIMQHCIHIELATPKTIERYIRTRKGVIYGYDQDKEGFIGRERFKSKSIKNLYFASSFGFPGGGFTGAILSGYRTAKKILDPYFYAKRIALCVIFGTAVGTGISMLAKMI</sequence>
<dbReference type="Pfam" id="PF01593">
    <property type="entry name" value="Amino_oxidase"/>
    <property type="match status" value="1"/>
</dbReference>
<accession>A0A4U8SA62</accession>